<comment type="caution">
    <text evidence="2">The sequence shown here is derived from an EMBL/GenBank/DDBJ whole genome shotgun (WGS) entry which is preliminary data.</text>
</comment>
<keyword evidence="1" id="KW-0472">Membrane</keyword>
<name>T0ZX26_9ZZZZ</name>
<keyword evidence="1" id="KW-0812">Transmembrane</keyword>
<evidence type="ECO:0000313" key="2">
    <source>
        <dbReference type="EMBL" id="EQD33224.1"/>
    </source>
</evidence>
<dbReference type="EMBL" id="AUZY01011729">
    <property type="protein sequence ID" value="EQD33224.1"/>
    <property type="molecule type" value="Genomic_DNA"/>
</dbReference>
<reference evidence="2" key="2">
    <citation type="journal article" date="2014" name="ISME J.">
        <title>Microbial stratification in low pH oxic and suboxic macroscopic growths along an acid mine drainage.</title>
        <authorList>
            <person name="Mendez-Garcia C."/>
            <person name="Mesa V."/>
            <person name="Sprenger R.R."/>
            <person name="Richter M."/>
            <person name="Diez M.S."/>
            <person name="Solano J."/>
            <person name="Bargiela R."/>
            <person name="Golyshina O.V."/>
            <person name="Manteca A."/>
            <person name="Ramos J.L."/>
            <person name="Gallego J.R."/>
            <person name="Llorente I."/>
            <person name="Martins Dos Santos V.A."/>
            <person name="Jensen O.N."/>
            <person name="Pelaez A.I."/>
            <person name="Sanchez J."/>
            <person name="Ferrer M."/>
        </authorList>
    </citation>
    <scope>NUCLEOTIDE SEQUENCE</scope>
</reference>
<reference evidence="2" key="1">
    <citation type="submission" date="2013-08" db="EMBL/GenBank/DDBJ databases">
        <authorList>
            <person name="Mendez C."/>
            <person name="Richter M."/>
            <person name="Ferrer M."/>
            <person name="Sanchez J."/>
        </authorList>
    </citation>
    <scope>NUCLEOTIDE SEQUENCE</scope>
</reference>
<feature type="transmembrane region" description="Helical" evidence="1">
    <location>
        <begin position="144"/>
        <end position="164"/>
    </location>
</feature>
<keyword evidence="2" id="KW-0808">Transferase</keyword>
<dbReference type="Gene3D" id="1.50.10.140">
    <property type="match status" value="1"/>
</dbReference>
<keyword evidence="1" id="KW-1133">Transmembrane helix</keyword>
<sequence length="261" mass="28759">ALLALLLLGWFAIAQMAAWTLTVLAVVFVPPLLAVQLDLFQKPRDVRLRQHLRAALRSSGELAARVLLTLAWLPHEAQYSVDAVLRTLWRLAVTRRKLLQWNPSKEVERGSGDTLIGLFKSMAIGPALALLTTLALLLERPGALLVAAPLLLLWLASPAITGRISQPVTTQGFVPTPEALRFLRRLARKTWAFFEVHVGAQDHGLPPDNFQEQPAPVIAHRTSPTNMGLTLLANLAAYDLGYLGIGRLLLRTDQTLQTMQD</sequence>
<dbReference type="GO" id="GO:0016740">
    <property type="term" value="F:transferase activity"/>
    <property type="evidence" value="ECO:0007669"/>
    <property type="project" value="UniProtKB-KW"/>
</dbReference>
<organism evidence="2">
    <name type="scientific">mine drainage metagenome</name>
    <dbReference type="NCBI Taxonomy" id="410659"/>
    <lineage>
        <taxon>unclassified sequences</taxon>
        <taxon>metagenomes</taxon>
        <taxon>ecological metagenomes</taxon>
    </lineage>
</organism>
<evidence type="ECO:0000256" key="1">
    <source>
        <dbReference type="SAM" id="Phobius"/>
    </source>
</evidence>
<feature type="transmembrane region" description="Helical" evidence="1">
    <location>
        <begin position="115"/>
        <end position="137"/>
    </location>
</feature>
<feature type="transmembrane region" description="Helical" evidence="1">
    <location>
        <begin position="231"/>
        <end position="250"/>
    </location>
</feature>
<gene>
    <name evidence="2" type="ORF">B1B_17557</name>
</gene>
<feature type="non-terminal residue" evidence="2">
    <location>
        <position position="261"/>
    </location>
</feature>
<accession>T0ZX26</accession>
<dbReference type="AlphaFoldDB" id="T0ZX26"/>
<proteinExistence type="predicted"/>
<feature type="non-terminal residue" evidence="2">
    <location>
        <position position="1"/>
    </location>
</feature>
<protein>
    <submittedName>
        <fullName evidence="2">Glycosyltransferase 36</fullName>
    </submittedName>
</protein>